<dbReference type="KEGG" id="dla:I6G47_27215"/>
<name>A0A1H3LHL6_9BURK</name>
<evidence type="ECO:0000313" key="5">
    <source>
        <dbReference type="EMBL" id="SDY63891.1"/>
    </source>
</evidence>
<comment type="cofactor">
    <cofactor evidence="2">
        <name>Mn(2+)</name>
        <dbReference type="ChEBI" id="CHEBI:29035"/>
    </cofactor>
    <text evidence="2">The Mn(2+) ion enhances activity.</text>
</comment>
<dbReference type="InterPro" id="IPR036264">
    <property type="entry name" value="Bact_exopeptidase_dim_dom"/>
</dbReference>
<feature type="domain" description="Peptidase M20 dimerisation" evidence="3">
    <location>
        <begin position="198"/>
        <end position="293"/>
    </location>
</feature>
<dbReference type="InterPro" id="IPR017439">
    <property type="entry name" value="Amidohydrolase"/>
</dbReference>
<dbReference type="GO" id="GO:0019877">
    <property type="term" value="P:diaminopimelate biosynthetic process"/>
    <property type="evidence" value="ECO:0007669"/>
    <property type="project" value="UniProtKB-ARBA"/>
</dbReference>
<dbReference type="Gene3D" id="3.30.70.360">
    <property type="match status" value="1"/>
</dbReference>
<keyword evidence="2" id="KW-0479">Metal-binding</keyword>
<dbReference type="FunFam" id="3.30.70.360:FF:000001">
    <property type="entry name" value="N-acetyldiaminopimelate deacetylase"/>
    <property type="match status" value="1"/>
</dbReference>
<dbReference type="InterPro" id="IPR011650">
    <property type="entry name" value="Peptidase_M20_dimer"/>
</dbReference>
<keyword evidence="2" id="KW-0464">Manganese</keyword>
<dbReference type="CDD" id="cd05666">
    <property type="entry name" value="M20_Acy1-like"/>
    <property type="match status" value="1"/>
</dbReference>
<proteinExistence type="predicted"/>
<dbReference type="PANTHER" id="PTHR11014">
    <property type="entry name" value="PEPTIDASE M20 FAMILY MEMBER"/>
    <property type="match status" value="1"/>
</dbReference>
<dbReference type="SUPFAM" id="SSF55031">
    <property type="entry name" value="Bacterial exopeptidase dimerisation domain"/>
    <property type="match status" value="1"/>
</dbReference>
<dbReference type="PIRSF" id="PIRSF005962">
    <property type="entry name" value="Pept_M20D_amidohydro"/>
    <property type="match status" value="1"/>
</dbReference>
<evidence type="ECO:0000313" key="6">
    <source>
        <dbReference type="Proteomes" id="UP000183417"/>
    </source>
</evidence>
<accession>A0A1H3LHL6</accession>
<sequence>MEATRYKAGGRVFAQIAQYHPELTALRRELHAHPELGFEERFTAARVKEALRQCGVDEIHEGLGTTGLVAVIRGQGHSSGAMVGLRADMDALPMVEHNEFPWKSGKQGLMHGCGHDGHTAMLVGAARYLAATRRFDGSAVLVFQPAEEGRGGARAMIADGLFDRFPMQAVYAMHNWPAMRAGTVGINMGAMMAAADRITIEITGRGGHGAHPYQTVDVVLAAAHITTAVQSIVSRNVRAIDSAVISLCAVQAGDLGAFSVMPGTATLVGTVRTFDPAVQDRVEQRLQELCSAVALGLGATAKVNYERIYPATINSPTEAAFAADVAQALVGVENLDRQLEPSMGAEDFSFMLQHKPGAYLRLGQSTGAQPGVPLHSSRYDFNDEVLPLGAALHASLIEQAMPLPSQDV</sequence>
<evidence type="ECO:0000313" key="4">
    <source>
        <dbReference type="EMBL" id="QPS80628.1"/>
    </source>
</evidence>
<dbReference type="AlphaFoldDB" id="A0A1H3LHL6"/>
<keyword evidence="1 5" id="KW-0378">Hydrolase</keyword>
<feature type="binding site" evidence="2">
    <location>
        <position position="148"/>
    </location>
    <ligand>
        <name>Mn(2+)</name>
        <dbReference type="ChEBI" id="CHEBI:29035"/>
        <label>2</label>
    </ligand>
</feature>
<gene>
    <name evidence="4" type="ORF">I6G47_27215</name>
    <name evidence="5" type="ORF">SAMN05421547_106207</name>
</gene>
<dbReference type="RefSeq" id="WP_016448720.1">
    <property type="nucleotide sequence ID" value="NZ_CP065748.1"/>
</dbReference>
<dbReference type="SUPFAM" id="SSF53187">
    <property type="entry name" value="Zn-dependent exopeptidases"/>
    <property type="match status" value="1"/>
</dbReference>
<dbReference type="InterPro" id="IPR002933">
    <property type="entry name" value="Peptidase_M20"/>
</dbReference>
<feature type="binding site" evidence="2">
    <location>
        <position position="115"/>
    </location>
    <ligand>
        <name>Mn(2+)</name>
        <dbReference type="ChEBI" id="CHEBI:29035"/>
        <label>2</label>
    </ligand>
</feature>
<dbReference type="Pfam" id="PF01546">
    <property type="entry name" value="Peptidase_M20"/>
    <property type="match status" value="1"/>
</dbReference>
<organism evidence="5 6">
    <name type="scientific">Delftia lacustris</name>
    <dbReference type="NCBI Taxonomy" id="558537"/>
    <lineage>
        <taxon>Bacteria</taxon>
        <taxon>Pseudomonadati</taxon>
        <taxon>Pseudomonadota</taxon>
        <taxon>Betaproteobacteria</taxon>
        <taxon>Burkholderiales</taxon>
        <taxon>Comamonadaceae</taxon>
        <taxon>Delftia</taxon>
    </lineage>
</organism>
<feature type="binding site" evidence="2">
    <location>
        <position position="375"/>
    </location>
    <ligand>
        <name>Mn(2+)</name>
        <dbReference type="ChEBI" id="CHEBI:29035"/>
        <label>2</label>
    </ligand>
</feature>
<dbReference type="EMBL" id="CP065748">
    <property type="protein sequence ID" value="QPS80628.1"/>
    <property type="molecule type" value="Genomic_DNA"/>
</dbReference>
<dbReference type="Gene3D" id="3.40.630.10">
    <property type="entry name" value="Zn peptidases"/>
    <property type="match status" value="1"/>
</dbReference>
<feature type="binding site" evidence="2">
    <location>
        <position position="113"/>
    </location>
    <ligand>
        <name>Mn(2+)</name>
        <dbReference type="ChEBI" id="CHEBI:29035"/>
        <label>2</label>
    </ligand>
</feature>
<evidence type="ECO:0000259" key="3">
    <source>
        <dbReference type="Pfam" id="PF07687"/>
    </source>
</evidence>
<evidence type="ECO:0000256" key="1">
    <source>
        <dbReference type="ARBA" id="ARBA00022801"/>
    </source>
</evidence>
<evidence type="ECO:0000313" key="7">
    <source>
        <dbReference type="Proteomes" id="UP000595064"/>
    </source>
</evidence>
<protein>
    <submittedName>
        <fullName evidence="4">Amidohydrolase</fullName>
    </submittedName>
    <submittedName>
        <fullName evidence="5">Hippurate hydrolase</fullName>
    </submittedName>
</protein>
<dbReference type="EMBL" id="FNPE01000006">
    <property type="protein sequence ID" value="SDY63891.1"/>
    <property type="molecule type" value="Genomic_DNA"/>
</dbReference>
<reference evidence="4 7" key="2">
    <citation type="submission" date="2020-12" db="EMBL/GenBank/DDBJ databases">
        <title>FDA dAtabase for Regulatory Grade micrObial Sequences (FDA-ARGOS): Supporting development and validation of Infectious Disease Dx tests.</title>
        <authorList>
            <person name="Sproer C."/>
            <person name="Gronow S."/>
            <person name="Severitt S."/>
            <person name="Schroder I."/>
            <person name="Tallon L."/>
            <person name="Sadzewicz L."/>
            <person name="Zhao X."/>
            <person name="Boylan J."/>
            <person name="Ott S."/>
            <person name="Bowen H."/>
            <person name="Vavikolanu K."/>
            <person name="Mehta A."/>
            <person name="Aluvathingal J."/>
            <person name="Nadendla S."/>
            <person name="Lowell S."/>
            <person name="Myers T."/>
            <person name="Yan Y."/>
            <person name="Sichtig H."/>
        </authorList>
    </citation>
    <scope>NUCLEOTIDE SEQUENCE [LARGE SCALE GENOMIC DNA]</scope>
    <source>
        <strain evidence="4 7">FDAARGOS_890</strain>
    </source>
</reference>
<dbReference type="GO" id="GO:0046872">
    <property type="term" value="F:metal ion binding"/>
    <property type="evidence" value="ECO:0007669"/>
    <property type="project" value="UniProtKB-KW"/>
</dbReference>
<dbReference type="Pfam" id="PF07687">
    <property type="entry name" value="M20_dimer"/>
    <property type="match status" value="1"/>
</dbReference>
<dbReference type="GO" id="GO:0050118">
    <property type="term" value="F:N-acetyldiaminopimelate deacetylase activity"/>
    <property type="evidence" value="ECO:0007669"/>
    <property type="project" value="UniProtKB-ARBA"/>
</dbReference>
<dbReference type="Proteomes" id="UP000183417">
    <property type="component" value="Unassembled WGS sequence"/>
</dbReference>
<dbReference type="NCBIfam" id="TIGR01891">
    <property type="entry name" value="amidohydrolases"/>
    <property type="match status" value="1"/>
</dbReference>
<evidence type="ECO:0000256" key="2">
    <source>
        <dbReference type="PIRSR" id="PIRSR005962-1"/>
    </source>
</evidence>
<dbReference type="Proteomes" id="UP000595064">
    <property type="component" value="Chromosome"/>
</dbReference>
<reference evidence="5 6" key="1">
    <citation type="submission" date="2016-10" db="EMBL/GenBank/DDBJ databases">
        <authorList>
            <person name="de Groot N.N."/>
        </authorList>
    </citation>
    <scope>NUCLEOTIDE SEQUENCE [LARGE SCALE GENOMIC DNA]</scope>
    <source>
        <strain evidence="5 6">LMG 24775</strain>
    </source>
</reference>
<dbReference type="PANTHER" id="PTHR11014:SF63">
    <property type="entry name" value="METALLOPEPTIDASE, PUTATIVE (AFU_ORTHOLOGUE AFUA_6G09600)-RELATED"/>
    <property type="match status" value="1"/>
</dbReference>
<keyword evidence="7" id="KW-1185">Reference proteome</keyword>
<dbReference type="GeneID" id="94690262"/>
<feature type="binding site" evidence="2">
    <location>
        <position position="174"/>
    </location>
    <ligand>
        <name>Mn(2+)</name>
        <dbReference type="ChEBI" id="CHEBI:29035"/>
        <label>2</label>
    </ligand>
</feature>